<evidence type="ECO:0000313" key="5">
    <source>
        <dbReference type="EMBL" id="MFB9057603.1"/>
    </source>
</evidence>
<keyword evidence="2" id="KW-0808">Transferase</keyword>
<evidence type="ECO:0000256" key="1">
    <source>
        <dbReference type="ARBA" id="ARBA00007274"/>
    </source>
</evidence>
<gene>
    <name evidence="5" type="ORF">ACFFU9_12715</name>
</gene>
<protein>
    <submittedName>
        <fullName evidence="5">Acetyltransferase</fullName>
    </submittedName>
</protein>
<feature type="domain" description="PglD N-terminal" evidence="4">
    <location>
        <begin position="4"/>
        <end position="83"/>
    </location>
</feature>
<evidence type="ECO:0000256" key="2">
    <source>
        <dbReference type="ARBA" id="ARBA00022679"/>
    </source>
</evidence>
<dbReference type="InterPro" id="IPR041561">
    <property type="entry name" value="PglD_N"/>
</dbReference>
<dbReference type="PANTHER" id="PTHR43300:SF7">
    <property type="entry name" value="UDP-N-ACETYLBACILLOSAMINE N-ACETYLTRANSFERASE"/>
    <property type="match status" value="1"/>
</dbReference>
<evidence type="ECO:0000256" key="3">
    <source>
        <dbReference type="ARBA" id="ARBA00022737"/>
    </source>
</evidence>
<dbReference type="CDD" id="cd03360">
    <property type="entry name" value="LbH_AT_putative"/>
    <property type="match status" value="1"/>
</dbReference>
<sequence>MQRNLIIIGASGHAKVIIEIIETLGNYSIIGLIDSFKCKGTRVFGYEILGQDKDIPYLSKTYNVFTGVIAIGDNWTRKNIYKDIKKHLPDFNFISAIHPKSIIDKNVKIGRGAVIMAGAVVNSDAKIGDFCVIHAQASLGHDSKMNNYSSLGSNATVGGNVKIGALSAIALNANVIQGISIGTHCVIGAGALINRKIGGYKMVYGVPGKVIKKISKGETW</sequence>
<comment type="similarity">
    <text evidence="1">Belongs to the transferase hexapeptide repeat family.</text>
</comment>
<dbReference type="InterPro" id="IPR050179">
    <property type="entry name" value="Trans_hexapeptide_repeat"/>
</dbReference>
<evidence type="ECO:0000259" key="4">
    <source>
        <dbReference type="Pfam" id="PF17836"/>
    </source>
</evidence>
<accession>A0ABV5FDS5</accession>
<name>A0ABV5FDS5_9FLAO</name>
<dbReference type="EMBL" id="JBHMFC010000081">
    <property type="protein sequence ID" value="MFB9057603.1"/>
    <property type="molecule type" value="Genomic_DNA"/>
</dbReference>
<evidence type="ECO:0000313" key="6">
    <source>
        <dbReference type="Proteomes" id="UP001589585"/>
    </source>
</evidence>
<dbReference type="InterPro" id="IPR011004">
    <property type="entry name" value="Trimer_LpxA-like_sf"/>
</dbReference>
<dbReference type="Gene3D" id="3.40.50.20">
    <property type="match status" value="1"/>
</dbReference>
<dbReference type="PROSITE" id="PS00101">
    <property type="entry name" value="HEXAPEP_TRANSFERASES"/>
    <property type="match status" value="1"/>
</dbReference>
<dbReference type="InterPro" id="IPR020019">
    <property type="entry name" value="AcTrfase_PglD-like"/>
</dbReference>
<proteinExistence type="inferred from homology"/>
<dbReference type="PANTHER" id="PTHR43300">
    <property type="entry name" value="ACETYLTRANSFERASE"/>
    <property type="match status" value="1"/>
</dbReference>
<dbReference type="Pfam" id="PF17836">
    <property type="entry name" value="PglD_N"/>
    <property type="match status" value="1"/>
</dbReference>
<keyword evidence="3" id="KW-0677">Repeat</keyword>
<dbReference type="NCBIfam" id="TIGR03570">
    <property type="entry name" value="NeuD_NnaD"/>
    <property type="match status" value="1"/>
</dbReference>
<dbReference type="Proteomes" id="UP001589585">
    <property type="component" value="Unassembled WGS sequence"/>
</dbReference>
<keyword evidence="6" id="KW-1185">Reference proteome</keyword>
<comment type="caution">
    <text evidence="5">The sequence shown here is derived from an EMBL/GenBank/DDBJ whole genome shotgun (WGS) entry which is preliminary data.</text>
</comment>
<dbReference type="SUPFAM" id="SSF51161">
    <property type="entry name" value="Trimeric LpxA-like enzymes"/>
    <property type="match status" value="1"/>
</dbReference>
<dbReference type="Gene3D" id="2.160.10.10">
    <property type="entry name" value="Hexapeptide repeat proteins"/>
    <property type="match status" value="1"/>
</dbReference>
<reference evidence="5 6" key="1">
    <citation type="submission" date="2024-09" db="EMBL/GenBank/DDBJ databases">
        <authorList>
            <person name="Sun Q."/>
            <person name="Mori K."/>
        </authorList>
    </citation>
    <scope>NUCLEOTIDE SEQUENCE [LARGE SCALE GENOMIC DNA]</scope>
    <source>
        <strain evidence="5 6">CECT 8622</strain>
    </source>
</reference>
<dbReference type="InterPro" id="IPR018357">
    <property type="entry name" value="Hexapep_transf_CS"/>
</dbReference>
<organism evidence="5 6">
    <name type="scientific">Mariniflexile ostreae</name>
    <dbReference type="NCBI Taxonomy" id="1520892"/>
    <lineage>
        <taxon>Bacteria</taxon>
        <taxon>Pseudomonadati</taxon>
        <taxon>Bacteroidota</taxon>
        <taxon>Flavobacteriia</taxon>
        <taxon>Flavobacteriales</taxon>
        <taxon>Flavobacteriaceae</taxon>
        <taxon>Mariniflexile</taxon>
    </lineage>
</organism>
<dbReference type="RefSeq" id="WP_379861843.1">
    <property type="nucleotide sequence ID" value="NZ_JBHMFC010000081.1"/>
</dbReference>